<dbReference type="EMBL" id="FOOC01000004">
    <property type="protein sequence ID" value="SFF44730.1"/>
    <property type="molecule type" value="Genomic_DNA"/>
</dbReference>
<protein>
    <submittedName>
        <fullName evidence="4">Uncharacterized conserved protein</fullName>
    </submittedName>
</protein>
<dbReference type="InterPro" id="IPR005097">
    <property type="entry name" value="Sacchrp_dh_NADP-bd"/>
</dbReference>
<evidence type="ECO:0000313" key="5">
    <source>
        <dbReference type="Proteomes" id="UP000199771"/>
    </source>
</evidence>
<dbReference type="PANTHER" id="PTHR12286:SF5">
    <property type="entry name" value="SACCHAROPINE DEHYDROGENASE-LIKE OXIDOREDUCTASE"/>
    <property type="match status" value="1"/>
</dbReference>
<dbReference type="GO" id="GO:0005886">
    <property type="term" value="C:plasma membrane"/>
    <property type="evidence" value="ECO:0007669"/>
    <property type="project" value="TreeGrafter"/>
</dbReference>
<dbReference type="RefSeq" id="WP_091532804.1">
    <property type="nucleotide sequence ID" value="NZ_FOOC01000004.1"/>
</dbReference>
<accession>A0A1I2ISM9</accession>
<feature type="domain" description="Saccharopine dehydrogenase NADP binding" evidence="3">
    <location>
        <begin position="9"/>
        <end position="137"/>
    </location>
</feature>
<organism evidence="4 5">
    <name type="scientific">Fontimonas thermophila</name>
    <dbReference type="NCBI Taxonomy" id="1076937"/>
    <lineage>
        <taxon>Bacteria</taxon>
        <taxon>Pseudomonadati</taxon>
        <taxon>Pseudomonadota</taxon>
        <taxon>Gammaproteobacteria</taxon>
        <taxon>Nevskiales</taxon>
        <taxon>Nevskiaceae</taxon>
        <taxon>Fontimonas</taxon>
    </lineage>
</organism>
<evidence type="ECO:0000259" key="3">
    <source>
        <dbReference type="Pfam" id="PF03435"/>
    </source>
</evidence>
<feature type="transmembrane region" description="Helical" evidence="2">
    <location>
        <begin position="6"/>
        <end position="26"/>
    </location>
</feature>
<proteinExistence type="inferred from homology"/>
<dbReference type="SUPFAM" id="SSF51735">
    <property type="entry name" value="NAD(P)-binding Rossmann-fold domains"/>
    <property type="match status" value="1"/>
</dbReference>
<keyword evidence="2" id="KW-1133">Transmembrane helix</keyword>
<dbReference type="InterPro" id="IPR051276">
    <property type="entry name" value="Saccharopine_DH-like_oxidrdct"/>
</dbReference>
<dbReference type="Pfam" id="PF03435">
    <property type="entry name" value="Sacchrp_dh_NADP"/>
    <property type="match status" value="1"/>
</dbReference>
<reference evidence="4 5" key="1">
    <citation type="submission" date="2016-10" db="EMBL/GenBank/DDBJ databases">
        <authorList>
            <person name="de Groot N.N."/>
        </authorList>
    </citation>
    <scope>NUCLEOTIDE SEQUENCE [LARGE SCALE GENOMIC DNA]</scope>
    <source>
        <strain evidence="4 5">DSM 23609</strain>
    </source>
</reference>
<dbReference type="FunFam" id="3.40.50.720:FF:000413">
    <property type="entry name" value="Trans-acting enoyl reductase"/>
    <property type="match status" value="1"/>
</dbReference>
<dbReference type="InterPro" id="IPR036291">
    <property type="entry name" value="NAD(P)-bd_dom_sf"/>
</dbReference>
<keyword evidence="5" id="KW-1185">Reference proteome</keyword>
<feature type="transmembrane region" description="Helical" evidence="2">
    <location>
        <begin position="280"/>
        <end position="301"/>
    </location>
</feature>
<dbReference type="Proteomes" id="UP000199771">
    <property type="component" value="Unassembled WGS sequence"/>
</dbReference>
<dbReference type="Gene3D" id="3.40.50.720">
    <property type="entry name" value="NAD(P)-binding Rossmann-like Domain"/>
    <property type="match status" value="1"/>
</dbReference>
<dbReference type="AlphaFoldDB" id="A0A1I2ISM9"/>
<gene>
    <name evidence="4" type="ORF">SAMN04488120_104184</name>
</gene>
<dbReference type="PANTHER" id="PTHR12286">
    <property type="entry name" value="SACCHAROPINE DEHYDROGENASE-LIKE OXIDOREDUCTASE"/>
    <property type="match status" value="1"/>
</dbReference>
<keyword evidence="2" id="KW-0472">Membrane</keyword>
<dbReference type="STRING" id="1076937.SAMN04488120_104184"/>
<name>A0A1I2ISM9_9GAMM</name>
<evidence type="ECO:0000256" key="1">
    <source>
        <dbReference type="ARBA" id="ARBA00010591"/>
    </source>
</evidence>
<evidence type="ECO:0000313" key="4">
    <source>
        <dbReference type="EMBL" id="SFF44730.1"/>
    </source>
</evidence>
<sequence>MNEPHYHLVVFGATSFVGQILVRYLLERHGAGGTLRWALAGRSRDKLESVRRTLGSGAETLPLIVADAADETALRVLCAQTRAVVSTVGPYALYGSPLVKVCAETGTDYCDLTGEVQWIARMIAAHQDEARRSGARIVHCCGFDSVPSDLGVHVLQREARRRYGAPCARVKLRIKAARGGFSGGTVASLMNAVREAAADPAVRKLMGNPYALCPDLGAGRPRQPDVKFAEYDADAGSWIGPFIMAAINTRIVHRTNALSGDAYGRDFVYDEAMMTGPGPLGAAAAAGIGLALGGFITAVALPPTRWLLSRFVVPKPGEGPSPEEQARGFYDIRLFGTTADGRKLRLKLTGDRDPGYGSTAKMLGEAAVCLALDVPKSALAGGFWTPATAMGDRLVERLTAHAGLRFDILD</sequence>
<comment type="similarity">
    <text evidence="1">Belongs to the saccharopine dehydrogenase family. Enoyl reductase subfamily.</text>
</comment>
<dbReference type="OrthoDB" id="4420885at2"/>
<keyword evidence="2" id="KW-0812">Transmembrane</keyword>
<evidence type="ECO:0000256" key="2">
    <source>
        <dbReference type="SAM" id="Phobius"/>
    </source>
</evidence>
<dbReference type="GO" id="GO:0009247">
    <property type="term" value="P:glycolipid biosynthetic process"/>
    <property type="evidence" value="ECO:0007669"/>
    <property type="project" value="TreeGrafter"/>
</dbReference>